<evidence type="ECO:0000313" key="3">
    <source>
        <dbReference type="Proteomes" id="UP000489600"/>
    </source>
</evidence>
<sequence>MEQYREIGGKRGSSLIGDSETTGDKSNLVKTSSLGFFSVAISPETTLPIMSPNKLFPRFDVPI</sequence>
<reference evidence="2" key="1">
    <citation type="submission" date="2019-07" db="EMBL/GenBank/DDBJ databases">
        <authorList>
            <person name="Dittberner H."/>
        </authorList>
    </citation>
    <scope>NUCLEOTIDE SEQUENCE [LARGE SCALE GENOMIC DNA]</scope>
</reference>
<comment type="caution">
    <text evidence="2">The sequence shown here is derived from an EMBL/GenBank/DDBJ whole genome shotgun (WGS) entry which is preliminary data.</text>
</comment>
<feature type="region of interest" description="Disordered" evidence="1">
    <location>
        <begin position="1"/>
        <end position="26"/>
    </location>
</feature>
<name>A0A565B831_9BRAS</name>
<gene>
    <name evidence="2" type="ORF">ANE_LOCUS8258</name>
</gene>
<dbReference type="EMBL" id="CABITT030000003">
    <property type="protein sequence ID" value="VVA97813.1"/>
    <property type="molecule type" value="Genomic_DNA"/>
</dbReference>
<evidence type="ECO:0000256" key="1">
    <source>
        <dbReference type="SAM" id="MobiDB-lite"/>
    </source>
</evidence>
<organism evidence="2 3">
    <name type="scientific">Arabis nemorensis</name>
    <dbReference type="NCBI Taxonomy" id="586526"/>
    <lineage>
        <taxon>Eukaryota</taxon>
        <taxon>Viridiplantae</taxon>
        <taxon>Streptophyta</taxon>
        <taxon>Embryophyta</taxon>
        <taxon>Tracheophyta</taxon>
        <taxon>Spermatophyta</taxon>
        <taxon>Magnoliopsida</taxon>
        <taxon>eudicotyledons</taxon>
        <taxon>Gunneridae</taxon>
        <taxon>Pentapetalae</taxon>
        <taxon>rosids</taxon>
        <taxon>malvids</taxon>
        <taxon>Brassicales</taxon>
        <taxon>Brassicaceae</taxon>
        <taxon>Arabideae</taxon>
        <taxon>Arabis</taxon>
    </lineage>
</organism>
<accession>A0A565B831</accession>
<proteinExistence type="predicted"/>
<dbReference type="Proteomes" id="UP000489600">
    <property type="component" value="Unassembled WGS sequence"/>
</dbReference>
<protein>
    <submittedName>
        <fullName evidence="2">Uncharacterized protein</fullName>
    </submittedName>
</protein>
<dbReference type="AlphaFoldDB" id="A0A565B831"/>
<evidence type="ECO:0000313" key="2">
    <source>
        <dbReference type="EMBL" id="VVA97813.1"/>
    </source>
</evidence>
<keyword evidence="3" id="KW-1185">Reference proteome</keyword>